<dbReference type="InterPro" id="IPR006407">
    <property type="entry name" value="GlgB"/>
</dbReference>
<dbReference type="Gene3D" id="3.20.20.80">
    <property type="entry name" value="Glycosidases"/>
    <property type="match status" value="1"/>
</dbReference>
<dbReference type="GO" id="GO:0003844">
    <property type="term" value="F:1,4-alpha-glucan branching enzyme activity"/>
    <property type="evidence" value="ECO:0007669"/>
    <property type="project" value="InterPro"/>
</dbReference>
<dbReference type="GO" id="GO:0005978">
    <property type="term" value="P:glycogen biosynthetic process"/>
    <property type="evidence" value="ECO:0007669"/>
    <property type="project" value="InterPro"/>
</dbReference>
<sequence length="337" mass="39257">MIDRLTSRVARDWCHAPLAIYEVHPGSWRRHADGSWLNYRELARELVEYVRVQGYTHIELLPITEHPLDASWGYQTTGFFAPTSRYGAPDDFRWFVDYCHQHDIGVLLDWTPAHFPRDAHGLARFDGQPLYEHPDPRRGEHPDWGTLIFDYGQNQVRNFLLASALYWIEEYHVDGLRVDAVASMLYLDYSRQPGQWLPNQYGGTENIDAMEFIRELNIVVHGQYPGAIVIAEESTAWPQVSRPVDQGGLGFSMKWNMGWMHDTLGYLQRDPVHRRHHHSALTFGLLYAFNENFVLPLSHDEVVHGKQSLINKMPGDAWQRFANLRLLYCFHWTYPGK</sequence>
<dbReference type="InterPro" id="IPR006047">
    <property type="entry name" value="GH13_cat_dom"/>
</dbReference>
<dbReference type="EMBL" id="AUZX01010165">
    <property type="protein sequence ID" value="EQD48975.1"/>
    <property type="molecule type" value="Genomic_DNA"/>
</dbReference>
<evidence type="ECO:0000256" key="2">
    <source>
        <dbReference type="ARBA" id="ARBA00060592"/>
    </source>
</evidence>
<name>T1B3Q8_9ZZZZ</name>
<feature type="domain" description="Glycosyl hydrolase family 13 catalytic" evidence="3">
    <location>
        <begin position="22"/>
        <end position="325"/>
    </location>
</feature>
<reference evidence="4" key="1">
    <citation type="submission" date="2013-08" db="EMBL/GenBank/DDBJ databases">
        <authorList>
            <person name="Mendez C."/>
            <person name="Richter M."/>
            <person name="Ferrer M."/>
            <person name="Sanchez J."/>
        </authorList>
    </citation>
    <scope>NUCLEOTIDE SEQUENCE</scope>
</reference>
<dbReference type="CDD" id="cd11322">
    <property type="entry name" value="AmyAc_Glg_BE"/>
    <property type="match status" value="1"/>
</dbReference>
<dbReference type="SUPFAM" id="SSF51445">
    <property type="entry name" value="(Trans)glycosidases"/>
    <property type="match status" value="1"/>
</dbReference>
<protein>
    <submittedName>
        <fullName evidence="4">Glycogen branching enzyme</fullName>
    </submittedName>
</protein>
<evidence type="ECO:0000313" key="4">
    <source>
        <dbReference type="EMBL" id="EQD48975.1"/>
    </source>
</evidence>
<dbReference type="PANTHER" id="PTHR43651">
    <property type="entry name" value="1,4-ALPHA-GLUCAN-BRANCHING ENZYME"/>
    <property type="match status" value="1"/>
</dbReference>
<gene>
    <name evidence="4" type="ORF">B1A_13860</name>
</gene>
<dbReference type="Pfam" id="PF00128">
    <property type="entry name" value="Alpha-amylase"/>
    <property type="match status" value="1"/>
</dbReference>
<dbReference type="GO" id="GO:0005829">
    <property type="term" value="C:cytosol"/>
    <property type="evidence" value="ECO:0007669"/>
    <property type="project" value="TreeGrafter"/>
</dbReference>
<reference evidence="4" key="2">
    <citation type="journal article" date="2014" name="ISME J.">
        <title>Microbial stratification in low pH oxic and suboxic macroscopic growths along an acid mine drainage.</title>
        <authorList>
            <person name="Mendez-Garcia C."/>
            <person name="Mesa V."/>
            <person name="Sprenger R.R."/>
            <person name="Richter M."/>
            <person name="Diez M.S."/>
            <person name="Solano J."/>
            <person name="Bargiela R."/>
            <person name="Golyshina O.V."/>
            <person name="Manteca A."/>
            <person name="Ramos J.L."/>
            <person name="Gallego J.R."/>
            <person name="Llorente I."/>
            <person name="Martins Dos Santos V.A."/>
            <person name="Jensen O.N."/>
            <person name="Pelaez A.I."/>
            <person name="Sanchez J."/>
            <person name="Ferrer M."/>
        </authorList>
    </citation>
    <scope>NUCLEOTIDE SEQUENCE</scope>
</reference>
<dbReference type="PANTHER" id="PTHR43651:SF3">
    <property type="entry name" value="1,4-ALPHA-GLUCAN-BRANCHING ENZYME"/>
    <property type="match status" value="1"/>
</dbReference>
<accession>T1B3Q8</accession>
<dbReference type="SMART" id="SM00642">
    <property type="entry name" value="Aamy"/>
    <property type="match status" value="1"/>
</dbReference>
<dbReference type="AlphaFoldDB" id="T1B3Q8"/>
<evidence type="ECO:0000259" key="3">
    <source>
        <dbReference type="SMART" id="SM00642"/>
    </source>
</evidence>
<organism evidence="4">
    <name type="scientific">mine drainage metagenome</name>
    <dbReference type="NCBI Taxonomy" id="410659"/>
    <lineage>
        <taxon>unclassified sequences</taxon>
        <taxon>metagenomes</taxon>
        <taxon>ecological metagenomes</taxon>
    </lineage>
</organism>
<dbReference type="InterPro" id="IPR017853">
    <property type="entry name" value="GH"/>
</dbReference>
<dbReference type="NCBIfam" id="NF008967">
    <property type="entry name" value="PRK12313.1"/>
    <property type="match status" value="1"/>
</dbReference>
<dbReference type="FunFam" id="3.20.20.80:FF:000003">
    <property type="entry name" value="1,4-alpha-glucan branching enzyme GlgB"/>
    <property type="match status" value="1"/>
</dbReference>
<comment type="caution">
    <text evidence="4">The sequence shown here is derived from an EMBL/GenBank/DDBJ whole genome shotgun (WGS) entry which is preliminary data.</text>
</comment>
<comment type="pathway">
    <text evidence="2">Glycan biosynthesis.</text>
</comment>
<evidence type="ECO:0000256" key="1">
    <source>
        <dbReference type="ARBA" id="ARBA00022679"/>
    </source>
</evidence>
<keyword evidence="1" id="KW-0808">Transferase</keyword>
<proteinExistence type="predicted"/>
<dbReference type="NCBIfam" id="TIGR01515">
    <property type="entry name" value="branching_enzym"/>
    <property type="match status" value="1"/>
</dbReference>